<dbReference type="Pfam" id="PF11735">
    <property type="entry name" value="CAP59_mtransfer"/>
    <property type="match status" value="1"/>
</dbReference>
<accession>A0A9C7PWM6</accession>
<keyword evidence="1" id="KW-1133">Transmembrane helix</keyword>
<evidence type="ECO:0000313" key="2">
    <source>
        <dbReference type="EMBL" id="GJQ11849.1"/>
    </source>
</evidence>
<evidence type="ECO:0000313" key="3">
    <source>
        <dbReference type="Proteomes" id="UP001061958"/>
    </source>
</evidence>
<reference evidence="2" key="1">
    <citation type="journal article" date="2022" name="Proc. Natl. Acad. Sci. U.S.A.">
        <title>Life cycle and functional genomics of the unicellular red alga Galdieria for elucidating algal and plant evolution and industrial use.</title>
        <authorList>
            <person name="Hirooka S."/>
            <person name="Itabashi T."/>
            <person name="Ichinose T.M."/>
            <person name="Onuma R."/>
            <person name="Fujiwara T."/>
            <person name="Yamashita S."/>
            <person name="Jong L.W."/>
            <person name="Tomita R."/>
            <person name="Iwane A.H."/>
            <person name="Miyagishima S.Y."/>
        </authorList>
    </citation>
    <scope>NUCLEOTIDE SEQUENCE</scope>
    <source>
        <strain evidence="2">NBRC 102759</strain>
    </source>
</reference>
<dbReference type="Proteomes" id="UP001061958">
    <property type="component" value="Unassembled WGS sequence"/>
</dbReference>
<dbReference type="InterPro" id="IPR021047">
    <property type="entry name" value="Mannosyltransferase_CMT1"/>
</dbReference>
<evidence type="ECO:0000256" key="1">
    <source>
        <dbReference type="SAM" id="Phobius"/>
    </source>
</evidence>
<name>A0A9C7PWM6_9RHOD</name>
<dbReference type="InterPro" id="IPR029044">
    <property type="entry name" value="Nucleotide-diphossugar_trans"/>
</dbReference>
<dbReference type="PANTHER" id="PTHR34144:SF7">
    <property type="entry name" value="EXPORT PROTEIN (CAP59), PUTATIVE (AFU_ORTHOLOGUE AFUA_7G05020)-RELATED"/>
    <property type="match status" value="1"/>
</dbReference>
<organism evidence="2 3">
    <name type="scientific">Galdieria partita</name>
    <dbReference type="NCBI Taxonomy" id="83374"/>
    <lineage>
        <taxon>Eukaryota</taxon>
        <taxon>Rhodophyta</taxon>
        <taxon>Bangiophyceae</taxon>
        <taxon>Galdieriales</taxon>
        <taxon>Galdieriaceae</taxon>
        <taxon>Galdieria</taxon>
    </lineage>
</organism>
<proteinExistence type="predicted"/>
<comment type="caution">
    <text evidence="2">The sequence shown here is derived from an EMBL/GenBank/DDBJ whole genome shotgun (WGS) entry which is preliminary data.</text>
</comment>
<dbReference type="OrthoDB" id="262547at2759"/>
<reference evidence="2" key="2">
    <citation type="submission" date="2022-01" db="EMBL/GenBank/DDBJ databases">
        <authorList>
            <person name="Hirooka S."/>
            <person name="Miyagishima S.Y."/>
        </authorList>
    </citation>
    <scope>NUCLEOTIDE SEQUENCE</scope>
    <source>
        <strain evidence="2">NBRC 102759</strain>
    </source>
</reference>
<keyword evidence="1" id="KW-0812">Transmembrane</keyword>
<dbReference type="EMBL" id="BQMJ01000028">
    <property type="protein sequence ID" value="GJQ11849.1"/>
    <property type="molecule type" value="Genomic_DNA"/>
</dbReference>
<sequence>MGVEKFQKRVEHMAYLLLVQLTRYYYFSYDLILLILPKETELELESLSNYKTNRMDMLYKSPKRLLIRLVLWFLVLSVFSFFLVLGLKLNFPTPATTVSPPFTTTKQSFEKLCATFNDSKLVSEIKDVRVMVAANLKDVEHLLPVFSHQVSRLKEYLKPENIFVSIYESGSVDRSQILLKELEAKFNSEGIQNRVVFGNRTRKKGENRIKFLSAIRNQVLSVLDEKVFVPDYILFSNDVFFCTEHLIRLLYRSMKGGDMVCALDYNEEYHFYDTWVARDSRGMPLRQSTDCSLFSSDADSYRCRQGLAVPMHCCWNGLVVFRSSVFTMQGIRFRYVEDEEEECSGSECTLLCNDLWRNGFRSIYVDPGVRVAYQARIFRDLEIERPVLNEEVFSVIKEQELVPFDPPDKFFCCPLPPHSARDDPNLNVAYFASVL</sequence>
<keyword evidence="3" id="KW-1185">Reference proteome</keyword>
<evidence type="ECO:0008006" key="4">
    <source>
        <dbReference type="Google" id="ProtNLM"/>
    </source>
</evidence>
<dbReference type="PANTHER" id="PTHR34144">
    <property type="entry name" value="CHROMOSOME 8, WHOLE GENOME SHOTGUN SEQUENCE"/>
    <property type="match status" value="1"/>
</dbReference>
<dbReference type="AlphaFoldDB" id="A0A9C7PWM6"/>
<protein>
    <recommendedName>
        <fullName evidence="4">Alpha-1,3-mannosyltransferase</fullName>
    </recommendedName>
</protein>
<feature type="transmembrane region" description="Helical" evidence="1">
    <location>
        <begin position="65"/>
        <end position="87"/>
    </location>
</feature>
<gene>
    <name evidence="2" type="ORF">GpartN1_g3640.t1</name>
</gene>
<keyword evidence="1" id="KW-0472">Membrane</keyword>
<dbReference type="SUPFAM" id="SSF53448">
    <property type="entry name" value="Nucleotide-diphospho-sugar transferases"/>
    <property type="match status" value="1"/>
</dbReference>